<dbReference type="PROSITE" id="PS50072">
    <property type="entry name" value="CSA_PPIASE_2"/>
    <property type="match status" value="1"/>
</dbReference>
<dbReference type="Gene3D" id="2.40.100.10">
    <property type="entry name" value="Cyclophilin-like"/>
    <property type="match status" value="1"/>
</dbReference>
<dbReference type="EC" id="5.2.1.8" evidence="3"/>
<evidence type="ECO:0000313" key="5">
    <source>
        <dbReference type="EMBL" id="GLQ57623.1"/>
    </source>
</evidence>
<evidence type="ECO:0000313" key="6">
    <source>
        <dbReference type="Proteomes" id="UP001156691"/>
    </source>
</evidence>
<accession>A0ABQ5WD40</accession>
<comment type="function">
    <text evidence="3">PPIases accelerate the folding of proteins. It catalyzes the cis-trans isomerization of proline imidic peptide bonds in oligopeptides.</text>
</comment>
<dbReference type="PANTHER" id="PTHR45625">
    <property type="entry name" value="PEPTIDYL-PROLYL CIS-TRANS ISOMERASE-RELATED"/>
    <property type="match status" value="1"/>
</dbReference>
<evidence type="ECO:0000256" key="3">
    <source>
        <dbReference type="RuleBase" id="RU363019"/>
    </source>
</evidence>
<dbReference type="EMBL" id="BSNS01000024">
    <property type="protein sequence ID" value="GLQ57623.1"/>
    <property type="molecule type" value="Genomic_DNA"/>
</dbReference>
<dbReference type="InterPro" id="IPR029000">
    <property type="entry name" value="Cyclophilin-like_dom_sf"/>
</dbReference>
<keyword evidence="2 3" id="KW-0413">Isomerase</keyword>
<comment type="catalytic activity">
    <reaction evidence="3">
        <text>[protein]-peptidylproline (omega=180) = [protein]-peptidylproline (omega=0)</text>
        <dbReference type="Rhea" id="RHEA:16237"/>
        <dbReference type="Rhea" id="RHEA-COMP:10747"/>
        <dbReference type="Rhea" id="RHEA-COMP:10748"/>
        <dbReference type="ChEBI" id="CHEBI:83833"/>
        <dbReference type="ChEBI" id="CHEBI:83834"/>
        <dbReference type="EC" id="5.2.1.8"/>
    </reaction>
</comment>
<keyword evidence="6" id="KW-1185">Reference proteome</keyword>
<protein>
    <recommendedName>
        <fullName evidence="3">Peptidyl-prolyl cis-trans isomerase</fullName>
        <shortName evidence="3">PPIase</shortName>
        <ecNumber evidence="3">5.2.1.8</ecNumber>
    </recommendedName>
</protein>
<gene>
    <name evidence="5" type="ORF">GCM10010862_48820</name>
</gene>
<name>A0ABQ5WD40_9HYPH</name>
<reference evidence="6" key="1">
    <citation type="journal article" date="2019" name="Int. J. Syst. Evol. Microbiol.">
        <title>The Global Catalogue of Microorganisms (GCM) 10K type strain sequencing project: providing services to taxonomists for standard genome sequencing and annotation.</title>
        <authorList>
            <consortium name="The Broad Institute Genomics Platform"/>
            <consortium name="The Broad Institute Genome Sequencing Center for Infectious Disease"/>
            <person name="Wu L."/>
            <person name="Ma J."/>
        </authorList>
    </citation>
    <scope>NUCLEOTIDE SEQUENCE [LARGE SCALE GENOMIC DNA]</scope>
    <source>
        <strain evidence="6">NBRC 112416</strain>
    </source>
</reference>
<sequence length="194" mass="20605">MSEKSSKGSRLMAVLAFAFVAVFAAAAAFPTLVRAQSETGTPHLMLELPAGTVDIELLPEVAPQHVERIVTLTDDGFYDGIVFHRVIDGFMAQTGDPTGTGMGGSDLPDLPAEFSAEPFNRGVLGMARAMDPNSANSQFFITYADAPHLNGQYTVFGRVVSGMEFVDALKKGDPASNGMVTEPDAVVSATIEYR</sequence>
<dbReference type="SUPFAM" id="SSF50891">
    <property type="entry name" value="Cyclophilin-like"/>
    <property type="match status" value="1"/>
</dbReference>
<comment type="similarity">
    <text evidence="3">Belongs to the cyclophilin-type PPIase family.</text>
</comment>
<evidence type="ECO:0000256" key="2">
    <source>
        <dbReference type="ARBA" id="ARBA00023235"/>
    </source>
</evidence>
<feature type="domain" description="PPIase cyclophilin-type" evidence="4">
    <location>
        <begin position="49"/>
        <end position="191"/>
    </location>
</feature>
<dbReference type="PANTHER" id="PTHR45625:SF4">
    <property type="entry name" value="PEPTIDYLPROLYL ISOMERASE DOMAIN AND WD REPEAT-CONTAINING PROTEIN 1"/>
    <property type="match status" value="1"/>
</dbReference>
<dbReference type="GO" id="GO:0016853">
    <property type="term" value="F:isomerase activity"/>
    <property type="evidence" value="ECO:0007669"/>
    <property type="project" value="UniProtKB-KW"/>
</dbReference>
<dbReference type="InterPro" id="IPR044666">
    <property type="entry name" value="Cyclophilin_A-like"/>
</dbReference>
<dbReference type="Proteomes" id="UP001156691">
    <property type="component" value="Unassembled WGS sequence"/>
</dbReference>
<proteinExistence type="inferred from homology"/>
<comment type="caution">
    <text evidence="5">The sequence shown here is derived from an EMBL/GenBank/DDBJ whole genome shotgun (WGS) entry which is preliminary data.</text>
</comment>
<dbReference type="RefSeq" id="WP_284343003.1">
    <property type="nucleotide sequence ID" value="NZ_BSNS01000024.1"/>
</dbReference>
<evidence type="ECO:0000259" key="4">
    <source>
        <dbReference type="PROSITE" id="PS50072"/>
    </source>
</evidence>
<organism evidence="5 6">
    <name type="scientific">Devosia nitrariae</name>
    <dbReference type="NCBI Taxonomy" id="2071872"/>
    <lineage>
        <taxon>Bacteria</taxon>
        <taxon>Pseudomonadati</taxon>
        <taxon>Pseudomonadota</taxon>
        <taxon>Alphaproteobacteria</taxon>
        <taxon>Hyphomicrobiales</taxon>
        <taxon>Devosiaceae</taxon>
        <taxon>Devosia</taxon>
    </lineage>
</organism>
<dbReference type="CDD" id="cd00317">
    <property type="entry name" value="cyclophilin"/>
    <property type="match status" value="1"/>
</dbReference>
<dbReference type="PRINTS" id="PR00153">
    <property type="entry name" value="CSAPPISMRASE"/>
</dbReference>
<dbReference type="InterPro" id="IPR002130">
    <property type="entry name" value="Cyclophilin-type_PPIase_dom"/>
</dbReference>
<dbReference type="Pfam" id="PF00160">
    <property type="entry name" value="Pro_isomerase"/>
    <property type="match status" value="1"/>
</dbReference>
<evidence type="ECO:0000256" key="1">
    <source>
        <dbReference type="ARBA" id="ARBA00023110"/>
    </source>
</evidence>
<keyword evidence="1 3" id="KW-0697">Rotamase</keyword>